<gene>
    <name evidence="1" type="ORF">SPARVUS_LOCUS11745770</name>
</gene>
<protein>
    <submittedName>
        <fullName evidence="1">Uncharacterized protein</fullName>
    </submittedName>
</protein>
<reference evidence="1" key="1">
    <citation type="submission" date="2023-05" db="EMBL/GenBank/DDBJ databases">
        <authorList>
            <person name="Stuckert A."/>
        </authorList>
    </citation>
    <scope>NUCLEOTIDE SEQUENCE</scope>
</reference>
<evidence type="ECO:0000313" key="2">
    <source>
        <dbReference type="Proteomes" id="UP001162483"/>
    </source>
</evidence>
<organism evidence="1 2">
    <name type="scientific">Staurois parvus</name>
    <dbReference type="NCBI Taxonomy" id="386267"/>
    <lineage>
        <taxon>Eukaryota</taxon>
        <taxon>Metazoa</taxon>
        <taxon>Chordata</taxon>
        <taxon>Craniata</taxon>
        <taxon>Vertebrata</taxon>
        <taxon>Euteleostomi</taxon>
        <taxon>Amphibia</taxon>
        <taxon>Batrachia</taxon>
        <taxon>Anura</taxon>
        <taxon>Neobatrachia</taxon>
        <taxon>Ranoidea</taxon>
        <taxon>Ranidae</taxon>
        <taxon>Staurois</taxon>
    </lineage>
</organism>
<keyword evidence="2" id="KW-1185">Reference proteome</keyword>
<evidence type="ECO:0000313" key="1">
    <source>
        <dbReference type="EMBL" id="CAI9594544.1"/>
    </source>
</evidence>
<comment type="caution">
    <text evidence="1">The sequence shown here is derived from an EMBL/GenBank/DDBJ whole genome shotgun (WGS) entry which is preliminary data.</text>
</comment>
<dbReference type="Proteomes" id="UP001162483">
    <property type="component" value="Unassembled WGS sequence"/>
</dbReference>
<sequence length="70" mass="7518">MSGSDILLITLHVITDWPVSAPLVATYVNHQVPAGYSPPSPGDCRVTLTGERPVCKQHRSLSRQQGHAAV</sequence>
<dbReference type="EMBL" id="CATNWA010016682">
    <property type="protein sequence ID" value="CAI9594544.1"/>
    <property type="molecule type" value="Genomic_DNA"/>
</dbReference>
<proteinExistence type="predicted"/>
<accession>A0ABN9FDA4</accession>
<name>A0ABN9FDA4_9NEOB</name>
<feature type="non-terminal residue" evidence="1">
    <location>
        <position position="70"/>
    </location>
</feature>